<sequence>MTDTYNLDRRHRAGCWRAMPKQLRGRSTSARVTNHVELTGPCAGWRLAGRDLVAPSGERIPERRLRGLLWHANATDIRASVRRRNAKRKAVQQSLVKVVVMDLGEQREQHFVKIAGQDVGALRYRFIRTAHQPTLEPPLAGD</sequence>
<gene>
    <name evidence="1" type="ORF">R5577_10575</name>
</gene>
<reference evidence="1" key="1">
    <citation type="submission" date="2023-10" db="EMBL/GenBank/DDBJ databases">
        <title>Comparative Genomic Analysis of Tomato Bacterial Spot Xanthomonads Reveals A New Lineage of Xanthomonas euvesicatoria.</title>
        <authorList>
            <person name="Huang C.-J."/>
            <person name="Wu T.-L."/>
            <person name="Wu Y.-L."/>
            <person name="Wang R.-S."/>
            <person name="Lin Y.-C."/>
        </authorList>
    </citation>
    <scope>NUCLEOTIDE SEQUENCE</scope>
    <source>
        <strain evidence="1">T0319-01</strain>
    </source>
</reference>
<evidence type="ECO:0000313" key="2">
    <source>
        <dbReference type="Proteomes" id="UP001304429"/>
    </source>
</evidence>
<dbReference type="EMBL" id="CP137539">
    <property type="protein sequence ID" value="WOP58484.1"/>
    <property type="molecule type" value="Genomic_DNA"/>
</dbReference>
<evidence type="ECO:0000313" key="1">
    <source>
        <dbReference type="EMBL" id="WOP58484.1"/>
    </source>
</evidence>
<protein>
    <recommendedName>
        <fullName evidence="3">Head-tail adaptor protein</fullName>
    </recommendedName>
</protein>
<organism evidence="1 2">
    <name type="scientific">Xanthomonas euvesicatoria</name>
    <dbReference type="NCBI Taxonomy" id="456327"/>
    <lineage>
        <taxon>Bacteria</taxon>
        <taxon>Pseudomonadati</taxon>
        <taxon>Pseudomonadota</taxon>
        <taxon>Gammaproteobacteria</taxon>
        <taxon>Lysobacterales</taxon>
        <taxon>Lysobacteraceae</taxon>
        <taxon>Xanthomonas</taxon>
    </lineage>
</organism>
<dbReference type="Proteomes" id="UP001304429">
    <property type="component" value="Chromosome"/>
</dbReference>
<accession>A0AAX4FP78</accession>
<evidence type="ECO:0008006" key="3">
    <source>
        <dbReference type="Google" id="ProtNLM"/>
    </source>
</evidence>
<name>A0AAX4FP78_XANEU</name>
<dbReference type="AlphaFoldDB" id="A0AAX4FP78"/>
<proteinExistence type="predicted"/>
<dbReference type="RefSeq" id="WP_181388284.1">
    <property type="nucleotide sequence ID" value="NZ_CP137532.1"/>
</dbReference>